<accession>A0A2K2U4Q6</accession>
<dbReference type="EMBL" id="PPEL01000038">
    <property type="protein sequence ID" value="PNV65281.1"/>
    <property type="molecule type" value="Genomic_DNA"/>
</dbReference>
<reference evidence="4 5" key="1">
    <citation type="journal article" date="2018" name="Int. J. Syst. Evol. Microbiol.">
        <title>Rubneribacter badeniensis gen. nov., sp. nov. and Enteroscipio rubneri gen. nov., sp. nov., new members of the Eggerthellaceae isolated from human faeces.</title>
        <authorList>
            <person name="Danylec N."/>
            <person name="Gobl A."/>
            <person name="Stoll D.A."/>
            <person name="Hetzer B."/>
            <person name="Kulling S.E."/>
            <person name="Huch M."/>
        </authorList>
    </citation>
    <scope>NUCLEOTIDE SEQUENCE [LARGE SCALE GENOMIC DNA]</scope>
    <source>
        <strain evidence="4 5">ResAG-85</strain>
    </source>
</reference>
<sequence length="86" mass="9591">MLSLKYLIVSLADAYSMLLFVYVLMSWLPTDRGILADINNVLAKVCDPYLNLFRRLIPPLGGMVDVTPIIALLVLQLGVRLLIGLF</sequence>
<dbReference type="PANTHER" id="PTHR33219:SF14">
    <property type="entry name" value="PROTEIN COFACTOR ASSEMBLY OF COMPLEX C SUBUNIT B CCB3, CHLOROPLASTIC-RELATED"/>
    <property type="match status" value="1"/>
</dbReference>
<dbReference type="InterPro" id="IPR003425">
    <property type="entry name" value="CCB3/YggT"/>
</dbReference>
<protein>
    <submittedName>
        <fullName evidence="4">YggT family protein</fullName>
    </submittedName>
</protein>
<dbReference type="PANTHER" id="PTHR33219">
    <property type="entry name" value="YLMG HOMOLOG PROTEIN 2, CHLOROPLASTIC"/>
    <property type="match status" value="1"/>
</dbReference>
<evidence type="ECO:0000256" key="2">
    <source>
        <dbReference type="SAM" id="Phobius"/>
    </source>
</evidence>
<evidence type="ECO:0000256" key="1">
    <source>
        <dbReference type="ARBA" id="ARBA00010894"/>
    </source>
</evidence>
<dbReference type="AlphaFoldDB" id="A0A2K2U4Q6"/>
<dbReference type="Pfam" id="PF02325">
    <property type="entry name" value="CCB3_YggT"/>
    <property type="match status" value="1"/>
</dbReference>
<reference evidence="3" key="2">
    <citation type="journal article" date="2021" name="PeerJ">
        <title>Extensive microbial diversity within the chicken gut microbiome revealed by metagenomics and culture.</title>
        <authorList>
            <person name="Gilroy R."/>
            <person name="Ravi A."/>
            <person name="Getino M."/>
            <person name="Pursley I."/>
            <person name="Horton D.L."/>
            <person name="Alikhan N.F."/>
            <person name="Baker D."/>
            <person name="Gharbi K."/>
            <person name="Hall N."/>
            <person name="Watson M."/>
            <person name="Adriaenssens E.M."/>
            <person name="Foster-Nyarko E."/>
            <person name="Jarju S."/>
            <person name="Secka A."/>
            <person name="Antonio M."/>
            <person name="Oren A."/>
            <person name="Chaudhuri R.R."/>
            <person name="La Ragione R."/>
            <person name="Hildebrand F."/>
            <person name="Pallen M.J."/>
        </authorList>
    </citation>
    <scope>NUCLEOTIDE SEQUENCE</scope>
    <source>
        <strain evidence="3">USAMLcec12-2067</strain>
    </source>
</reference>
<comment type="caution">
    <text evidence="4">The sequence shown here is derived from an EMBL/GenBank/DDBJ whole genome shotgun (WGS) entry which is preliminary data.</text>
</comment>
<dbReference type="Proteomes" id="UP000789325">
    <property type="component" value="Unassembled WGS sequence"/>
</dbReference>
<feature type="transmembrane region" description="Helical" evidence="2">
    <location>
        <begin position="60"/>
        <end position="83"/>
    </location>
</feature>
<dbReference type="GO" id="GO:0016020">
    <property type="term" value="C:membrane"/>
    <property type="evidence" value="ECO:0007669"/>
    <property type="project" value="InterPro"/>
</dbReference>
<name>A0A2K2U4Q6_9ACTN</name>
<keyword evidence="5" id="KW-1185">Reference proteome</keyword>
<dbReference type="RefSeq" id="WP_087196753.1">
    <property type="nucleotide sequence ID" value="NZ_DBEYRC010000066.1"/>
</dbReference>
<organism evidence="4 5">
    <name type="scientific">Rubneribacter badeniensis</name>
    <dbReference type="NCBI Taxonomy" id="2070688"/>
    <lineage>
        <taxon>Bacteria</taxon>
        <taxon>Bacillati</taxon>
        <taxon>Actinomycetota</taxon>
        <taxon>Coriobacteriia</taxon>
        <taxon>Eggerthellales</taxon>
        <taxon>Eggerthellaceae</taxon>
        <taxon>Rubneribacter</taxon>
    </lineage>
</organism>
<feature type="transmembrane region" description="Helical" evidence="2">
    <location>
        <begin position="6"/>
        <end position="25"/>
    </location>
</feature>
<gene>
    <name evidence="4" type="ORF">C2L80_07450</name>
    <name evidence="3" type="ORF">K8V16_01690</name>
</gene>
<keyword evidence="2" id="KW-0472">Membrane</keyword>
<keyword evidence="2" id="KW-1133">Transmembrane helix</keyword>
<evidence type="ECO:0000313" key="3">
    <source>
        <dbReference type="EMBL" id="HJH42493.1"/>
    </source>
</evidence>
<evidence type="ECO:0000313" key="5">
    <source>
        <dbReference type="Proteomes" id="UP000236488"/>
    </source>
</evidence>
<proteinExistence type="inferred from homology"/>
<reference evidence="3" key="3">
    <citation type="submission" date="2021-09" db="EMBL/GenBank/DDBJ databases">
        <authorList>
            <person name="Gilroy R."/>
        </authorList>
    </citation>
    <scope>NUCLEOTIDE SEQUENCE</scope>
    <source>
        <strain evidence="3">USAMLcec12-2067</strain>
    </source>
</reference>
<dbReference type="Proteomes" id="UP000236488">
    <property type="component" value="Unassembled WGS sequence"/>
</dbReference>
<evidence type="ECO:0000313" key="4">
    <source>
        <dbReference type="EMBL" id="PNV65281.1"/>
    </source>
</evidence>
<keyword evidence="2" id="KW-0812">Transmembrane</keyword>
<dbReference type="EMBL" id="DYZL01000033">
    <property type="protein sequence ID" value="HJH42493.1"/>
    <property type="molecule type" value="Genomic_DNA"/>
</dbReference>
<comment type="similarity">
    <text evidence="1">Belongs to the YggT family.</text>
</comment>